<dbReference type="Pfam" id="PF17906">
    <property type="entry name" value="HTH_48"/>
    <property type="match status" value="1"/>
</dbReference>
<evidence type="ECO:0000256" key="8">
    <source>
        <dbReference type="ARBA" id="ARBA00022786"/>
    </source>
</evidence>
<dbReference type="InterPro" id="IPR032443">
    <property type="entry name" value="RAWUL"/>
</dbReference>
<evidence type="ECO:0000256" key="13">
    <source>
        <dbReference type="PROSITE-ProRule" id="PRU00175"/>
    </source>
</evidence>
<evidence type="ECO:0000256" key="1">
    <source>
        <dbReference type="ARBA" id="ARBA00000900"/>
    </source>
</evidence>
<dbReference type="Pfam" id="PF16207">
    <property type="entry name" value="RAWUL"/>
    <property type="match status" value="1"/>
</dbReference>
<feature type="domain" description="RING-type" evidence="15">
    <location>
        <begin position="47"/>
        <end position="87"/>
    </location>
</feature>
<comment type="subcellular location">
    <subcellularLocation>
        <location evidence="2">Nucleus</location>
    </subcellularLocation>
</comment>
<dbReference type="PROSITE" id="PS50089">
    <property type="entry name" value="ZF_RING_2"/>
    <property type="match status" value="1"/>
</dbReference>
<reference evidence="16 17" key="1">
    <citation type="submission" date="2022-01" db="EMBL/GenBank/DDBJ databases">
        <title>A chromosomal length assembly of Cordylochernes scorpioides.</title>
        <authorList>
            <person name="Zeh D."/>
            <person name="Zeh J."/>
        </authorList>
    </citation>
    <scope>NUCLEOTIDE SEQUENCE [LARGE SCALE GENOMIC DNA]</scope>
    <source>
        <strain evidence="16">IN4F17</strain>
        <tissue evidence="16">Whole Body</tissue>
    </source>
</reference>
<feature type="region of interest" description="Disordered" evidence="14">
    <location>
        <begin position="387"/>
        <end position="415"/>
    </location>
</feature>
<feature type="region of interest" description="Disordered" evidence="14">
    <location>
        <begin position="151"/>
        <end position="241"/>
    </location>
</feature>
<evidence type="ECO:0000313" key="17">
    <source>
        <dbReference type="Proteomes" id="UP001235939"/>
    </source>
</evidence>
<keyword evidence="17" id="KW-1185">Reference proteome</keyword>
<sequence length="425" mass="48713">MAATDNLSNNKTWELTLYELHRTPQEIITDNTEIAVSPRSLHKELMCPICLDMLKFTMTTKECLHRFCQECIITALRSGNKECPTCRKKLVSKRSLRPDPNFDMLISKIYPNREEYEAQQEKVIEKLSKQHHQALAQSIEEGMRLQALNRTQKMKKQPTDETSASSNPPIANQNSNPAQTPTPGSSNSNDASDHYSQPNKRLRMTSENESTNQGGDQDSLTEEEQGENDGQDDSGESSGSEGEIELVFRPYPSEADPNEQVRLSQIRYIKTTANATVEHLTKYLTMRVRFDHLQEQMGKEPSFNIFISKAPGNFQQLTHNLTLEQVNTKFWKVNRPLEIAMERSLEQQYAIKFCVRLGKNATETFQMLQKAFKDDCISRSQSGKWHKAFKEGREEVTDEPRSGRPTTARTDENVDRVLEVFRTDR</sequence>
<keyword evidence="10" id="KW-0805">Transcription regulation</keyword>
<accession>A0ABY6K0W7</accession>
<evidence type="ECO:0000256" key="4">
    <source>
        <dbReference type="ARBA" id="ARBA00012483"/>
    </source>
</evidence>
<dbReference type="InterPro" id="IPR041426">
    <property type="entry name" value="Mos1_HTH"/>
</dbReference>
<evidence type="ECO:0000256" key="14">
    <source>
        <dbReference type="SAM" id="MobiDB-lite"/>
    </source>
</evidence>
<evidence type="ECO:0000256" key="3">
    <source>
        <dbReference type="ARBA" id="ARBA00004906"/>
    </source>
</evidence>
<dbReference type="Proteomes" id="UP001235939">
    <property type="component" value="Chromosome 01"/>
</dbReference>
<feature type="compositionally biased region" description="Polar residues" evidence="14">
    <location>
        <begin position="160"/>
        <end position="218"/>
    </location>
</feature>
<dbReference type="InterPro" id="IPR013083">
    <property type="entry name" value="Znf_RING/FYVE/PHD"/>
</dbReference>
<keyword evidence="5" id="KW-0808">Transferase</keyword>
<keyword evidence="12" id="KW-0539">Nucleus</keyword>
<dbReference type="PANTHER" id="PTHR46076:SF3">
    <property type="entry name" value="E3 UBIQUITIN-PROTEIN LIGASE RING1"/>
    <property type="match status" value="1"/>
</dbReference>
<keyword evidence="11" id="KW-0804">Transcription</keyword>
<keyword evidence="7 13" id="KW-0863">Zinc-finger</keyword>
<dbReference type="Pfam" id="PF13923">
    <property type="entry name" value="zf-C3HC4_2"/>
    <property type="match status" value="1"/>
</dbReference>
<evidence type="ECO:0000256" key="6">
    <source>
        <dbReference type="ARBA" id="ARBA00022723"/>
    </source>
</evidence>
<dbReference type="PANTHER" id="PTHR46076">
    <property type="entry name" value="E3 UBIQUITIN-PROTEIN LIGASE RING1 / RING 2 FAMILY MEMBER"/>
    <property type="match status" value="1"/>
</dbReference>
<keyword evidence="8" id="KW-0833">Ubl conjugation pathway</keyword>
<keyword evidence="6" id="KW-0479">Metal-binding</keyword>
<dbReference type="SMART" id="SM00184">
    <property type="entry name" value="RING"/>
    <property type="match status" value="1"/>
</dbReference>
<dbReference type="EC" id="2.3.2.27" evidence="4"/>
<dbReference type="Gene3D" id="1.10.10.1450">
    <property type="match status" value="1"/>
</dbReference>
<evidence type="ECO:0000313" key="16">
    <source>
        <dbReference type="EMBL" id="UYV61475.1"/>
    </source>
</evidence>
<comment type="pathway">
    <text evidence="3">Protein modification; protein ubiquitination.</text>
</comment>
<feature type="compositionally biased region" description="Acidic residues" evidence="14">
    <location>
        <begin position="219"/>
        <end position="235"/>
    </location>
</feature>
<dbReference type="PROSITE" id="PS00518">
    <property type="entry name" value="ZF_RING_1"/>
    <property type="match status" value="1"/>
</dbReference>
<keyword evidence="9" id="KW-0862">Zinc</keyword>
<proteinExistence type="predicted"/>
<dbReference type="InterPro" id="IPR017907">
    <property type="entry name" value="Znf_RING_CS"/>
</dbReference>
<protein>
    <recommendedName>
        <fullName evidence="4">RING-type E3 ubiquitin transferase</fullName>
        <ecNumber evidence="4">2.3.2.27</ecNumber>
    </recommendedName>
</protein>
<evidence type="ECO:0000256" key="10">
    <source>
        <dbReference type="ARBA" id="ARBA00023015"/>
    </source>
</evidence>
<dbReference type="EMBL" id="CP092863">
    <property type="protein sequence ID" value="UYV61475.1"/>
    <property type="molecule type" value="Genomic_DNA"/>
</dbReference>
<gene>
    <name evidence="16" type="ORF">LAZ67_1004988</name>
</gene>
<dbReference type="Gene3D" id="3.10.20.90">
    <property type="entry name" value="Phosphatidylinositol 3-kinase Catalytic Subunit, Chain A, domain 1"/>
    <property type="match status" value="1"/>
</dbReference>
<dbReference type="InterPro" id="IPR043540">
    <property type="entry name" value="RING1/RING2"/>
</dbReference>
<evidence type="ECO:0000256" key="9">
    <source>
        <dbReference type="ARBA" id="ARBA00022833"/>
    </source>
</evidence>
<organism evidence="16 17">
    <name type="scientific">Cordylochernes scorpioides</name>
    <dbReference type="NCBI Taxonomy" id="51811"/>
    <lineage>
        <taxon>Eukaryota</taxon>
        <taxon>Metazoa</taxon>
        <taxon>Ecdysozoa</taxon>
        <taxon>Arthropoda</taxon>
        <taxon>Chelicerata</taxon>
        <taxon>Arachnida</taxon>
        <taxon>Pseudoscorpiones</taxon>
        <taxon>Cheliferoidea</taxon>
        <taxon>Chernetidae</taxon>
        <taxon>Cordylochernes</taxon>
    </lineage>
</organism>
<dbReference type="Gene3D" id="3.30.40.10">
    <property type="entry name" value="Zinc/RING finger domain, C3HC4 (zinc finger)"/>
    <property type="match status" value="1"/>
</dbReference>
<evidence type="ECO:0000256" key="7">
    <source>
        <dbReference type="ARBA" id="ARBA00022771"/>
    </source>
</evidence>
<feature type="compositionally biased region" description="Basic and acidic residues" evidence="14">
    <location>
        <begin position="388"/>
        <end position="402"/>
    </location>
</feature>
<dbReference type="CDD" id="cd16740">
    <property type="entry name" value="RING-HC_RING2"/>
    <property type="match status" value="1"/>
</dbReference>
<name>A0ABY6K0W7_9ARAC</name>
<dbReference type="SUPFAM" id="SSF57850">
    <property type="entry name" value="RING/U-box"/>
    <property type="match status" value="1"/>
</dbReference>
<evidence type="ECO:0000256" key="2">
    <source>
        <dbReference type="ARBA" id="ARBA00004123"/>
    </source>
</evidence>
<evidence type="ECO:0000256" key="12">
    <source>
        <dbReference type="ARBA" id="ARBA00023242"/>
    </source>
</evidence>
<evidence type="ECO:0000256" key="11">
    <source>
        <dbReference type="ARBA" id="ARBA00023163"/>
    </source>
</evidence>
<evidence type="ECO:0000259" key="15">
    <source>
        <dbReference type="PROSITE" id="PS50089"/>
    </source>
</evidence>
<evidence type="ECO:0000256" key="5">
    <source>
        <dbReference type="ARBA" id="ARBA00022679"/>
    </source>
</evidence>
<dbReference type="InterPro" id="IPR001841">
    <property type="entry name" value="Znf_RING"/>
</dbReference>
<comment type="catalytic activity">
    <reaction evidence="1">
        <text>S-ubiquitinyl-[E2 ubiquitin-conjugating enzyme]-L-cysteine + [acceptor protein]-L-lysine = [E2 ubiquitin-conjugating enzyme]-L-cysteine + N(6)-ubiquitinyl-[acceptor protein]-L-lysine.</text>
        <dbReference type="EC" id="2.3.2.27"/>
    </reaction>
</comment>